<evidence type="ECO:0000256" key="2">
    <source>
        <dbReference type="SAM" id="MobiDB-lite"/>
    </source>
</evidence>
<keyword evidence="1" id="KW-1015">Disulfide bond</keyword>
<dbReference type="RefSeq" id="XP_001829191.2">
    <property type="nucleotide sequence ID" value="XM_001829139.2"/>
</dbReference>
<dbReference type="Proteomes" id="UP000001861">
    <property type="component" value="Unassembled WGS sequence"/>
</dbReference>
<dbReference type="AlphaFoldDB" id="A8N2Q7"/>
<evidence type="ECO:0000256" key="1">
    <source>
        <dbReference type="ARBA" id="ARBA00023157"/>
    </source>
</evidence>
<dbReference type="VEuPathDB" id="FungiDB:CC1G_01871"/>
<dbReference type="InterPro" id="IPR013766">
    <property type="entry name" value="Thioredoxin_domain"/>
</dbReference>
<feature type="region of interest" description="Disordered" evidence="2">
    <location>
        <begin position="126"/>
        <end position="153"/>
    </location>
</feature>
<dbReference type="CDD" id="cd02947">
    <property type="entry name" value="TRX_family"/>
    <property type="match status" value="1"/>
</dbReference>
<evidence type="ECO:0000259" key="3">
    <source>
        <dbReference type="PROSITE" id="PS51352"/>
    </source>
</evidence>
<dbReference type="Pfam" id="PF00085">
    <property type="entry name" value="Thioredoxin"/>
    <property type="match status" value="1"/>
</dbReference>
<evidence type="ECO:0000313" key="4">
    <source>
        <dbReference type="EMBL" id="EAU92826.2"/>
    </source>
</evidence>
<dbReference type="OrthoDB" id="10263751at2759"/>
<dbReference type="KEGG" id="cci:CC1G_01871"/>
<dbReference type="STRING" id="240176.A8N2Q7"/>
<dbReference type="InParanoid" id="A8N2Q7"/>
<name>A8N2Q7_COPC7</name>
<dbReference type="SUPFAM" id="SSF52833">
    <property type="entry name" value="Thioredoxin-like"/>
    <property type="match status" value="1"/>
</dbReference>
<dbReference type="OMA" id="FQTKGRT"/>
<dbReference type="HOGENOM" id="CLU_090389_1_1_1"/>
<reference evidence="4 5" key="1">
    <citation type="journal article" date="2010" name="Proc. Natl. Acad. Sci. U.S.A.">
        <title>Insights into evolution of multicellular fungi from the assembled chromosomes of the mushroom Coprinopsis cinerea (Coprinus cinereus).</title>
        <authorList>
            <person name="Stajich J.E."/>
            <person name="Wilke S.K."/>
            <person name="Ahren D."/>
            <person name="Au C.H."/>
            <person name="Birren B.W."/>
            <person name="Borodovsky M."/>
            <person name="Burns C."/>
            <person name="Canback B."/>
            <person name="Casselton L.A."/>
            <person name="Cheng C.K."/>
            <person name="Deng J."/>
            <person name="Dietrich F.S."/>
            <person name="Fargo D.C."/>
            <person name="Farman M.L."/>
            <person name="Gathman A.C."/>
            <person name="Goldberg J."/>
            <person name="Guigo R."/>
            <person name="Hoegger P.J."/>
            <person name="Hooker J.B."/>
            <person name="Huggins A."/>
            <person name="James T.Y."/>
            <person name="Kamada T."/>
            <person name="Kilaru S."/>
            <person name="Kodira C."/>
            <person name="Kues U."/>
            <person name="Kupfer D."/>
            <person name="Kwan H.S."/>
            <person name="Lomsadze A."/>
            <person name="Li W."/>
            <person name="Lilly W.W."/>
            <person name="Ma L.J."/>
            <person name="Mackey A.J."/>
            <person name="Manning G."/>
            <person name="Martin F."/>
            <person name="Muraguchi H."/>
            <person name="Natvig D.O."/>
            <person name="Palmerini H."/>
            <person name="Ramesh M.A."/>
            <person name="Rehmeyer C.J."/>
            <person name="Roe B.A."/>
            <person name="Shenoy N."/>
            <person name="Stanke M."/>
            <person name="Ter-Hovhannisyan V."/>
            <person name="Tunlid A."/>
            <person name="Velagapudi R."/>
            <person name="Vision T.J."/>
            <person name="Zeng Q."/>
            <person name="Zolan M.E."/>
            <person name="Pukkila P.J."/>
        </authorList>
    </citation>
    <scope>NUCLEOTIDE SEQUENCE [LARGE SCALE GENOMIC DNA]</scope>
    <source>
        <strain evidence="5">Okayama-7 / 130 / ATCC MYA-4618 / FGSC 9003</strain>
    </source>
</reference>
<evidence type="ECO:0000313" key="5">
    <source>
        <dbReference type="Proteomes" id="UP000001861"/>
    </source>
</evidence>
<feature type="compositionally biased region" description="Low complexity" evidence="2">
    <location>
        <begin position="126"/>
        <end position="138"/>
    </location>
</feature>
<feature type="domain" description="Thioredoxin" evidence="3">
    <location>
        <begin position="1"/>
        <end position="163"/>
    </location>
</feature>
<proteinExistence type="predicted"/>
<protein>
    <recommendedName>
        <fullName evidence="3">Thioredoxin domain-containing protein</fullName>
    </recommendedName>
</protein>
<accession>A8N2Q7</accession>
<gene>
    <name evidence="4" type="ORF">CC1G_01871</name>
</gene>
<dbReference type="PANTHER" id="PTHR46115">
    <property type="entry name" value="THIOREDOXIN-LIKE PROTEIN 1"/>
    <property type="match status" value="1"/>
</dbReference>
<dbReference type="GeneID" id="6005617"/>
<keyword evidence="5" id="KW-1185">Reference proteome</keyword>
<comment type="caution">
    <text evidence="4">The sequence shown here is derived from an EMBL/GenBank/DDBJ whole genome shotgun (WGS) entry which is preliminary data.</text>
</comment>
<dbReference type="InterPro" id="IPR036249">
    <property type="entry name" value="Thioredoxin-like_sf"/>
</dbReference>
<dbReference type="Gene3D" id="3.40.30.10">
    <property type="entry name" value="Glutaredoxin"/>
    <property type="match status" value="1"/>
</dbReference>
<dbReference type="eggNOG" id="KOG0907">
    <property type="taxonomic scope" value="Eukaryota"/>
</dbReference>
<organism evidence="4 5">
    <name type="scientific">Coprinopsis cinerea (strain Okayama-7 / 130 / ATCC MYA-4618 / FGSC 9003)</name>
    <name type="common">Inky cap fungus</name>
    <name type="synonym">Hormographiella aspergillata</name>
    <dbReference type="NCBI Taxonomy" id="240176"/>
    <lineage>
        <taxon>Eukaryota</taxon>
        <taxon>Fungi</taxon>
        <taxon>Dikarya</taxon>
        <taxon>Basidiomycota</taxon>
        <taxon>Agaricomycotina</taxon>
        <taxon>Agaricomycetes</taxon>
        <taxon>Agaricomycetidae</taxon>
        <taxon>Agaricales</taxon>
        <taxon>Agaricineae</taxon>
        <taxon>Psathyrellaceae</taxon>
        <taxon>Coprinopsis</taxon>
    </lineage>
</organism>
<dbReference type="EMBL" id="AACS02000001">
    <property type="protein sequence ID" value="EAU92826.2"/>
    <property type="molecule type" value="Genomic_DNA"/>
</dbReference>
<dbReference type="PROSITE" id="PS51352">
    <property type="entry name" value="THIOREDOXIN_2"/>
    <property type="match status" value="1"/>
</dbReference>
<sequence length="193" mass="20504">MSITHISSLSQLNGILGESKSKLTVIDFHATWYVASLFCSTRTLHASPLDRCGPCHAIAPKFEALAREYKNVNFLKCDVDQARDVASEYRVTAMPTFIFLKGHTKVDQVRGADARGIEAALRKHSTSSGGTTAFSGKGHTLGGGPAPTDVKGEAKRAVDNAANAASAGLAGIDPQVKVLVGLIGLYVLFWYLG</sequence>